<accession>A0A4D9EKV4</accession>
<dbReference type="AlphaFoldDB" id="A0A4D9EKV4"/>
<proteinExistence type="predicted"/>
<evidence type="ECO:0000313" key="3">
    <source>
        <dbReference type="Proteomes" id="UP000297703"/>
    </source>
</evidence>
<reference evidence="2 3" key="1">
    <citation type="submission" date="2019-04" db="EMBL/GenBank/DDBJ databases">
        <title>Draft genome of the big-headed turtle Platysternon megacephalum.</title>
        <authorList>
            <person name="Gong S."/>
        </authorList>
    </citation>
    <scope>NUCLEOTIDE SEQUENCE [LARGE SCALE GENOMIC DNA]</scope>
    <source>
        <strain evidence="2">DO16091913</strain>
        <tissue evidence="2">Muscle</tissue>
    </source>
</reference>
<sequence>MGHVGVPSAPGGLHFPARPAGAGDAGEGGAASCCCCVVRGGGERSRAAGRGARAESRLRSAFRTA</sequence>
<feature type="compositionally biased region" description="Basic and acidic residues" evidence="1">
    <location>
        <begin position="42"/>
        <end position="58"/>
    </location>
</feature>
<dbReference type="EMBL" id="QXTE01000039">
    <property type="protein sequence ID" value="TFK10866.1"/>
    <property type="molecule type" value="Genomic_DNA"/>
</dbReference>
<keyword evidence="3" id="KW-1185">Reference proteome</keyword>
<organism evidence="2 3">
    <name type="scientific">Platysternon megacephalum</name>
    <name type="common">big-headed turtle</name>
    <dbReference type="NCBI Taxonomy" id="55544"/>
    <lineage>
        <taxon>Eukaryota</taxon>
        <taxon>Metazoa</taxon>
        <taxon>Chordata</taxon>
        <taxon>Craniata</taxon>
        <taxon>Vertebrata</taxon>
        <taxon>Euteleostomi</taxon>
        <taxon>Archelosauria</taxon>
        <taxon>Testudinata</taxon>
        <taxon>Testudines</taxon>
        <taxon>Cryptodira</taxon>
        <taxon>Durocryptodira</taxon>
        <taxon>Testudinoidea</taxon>
        <taxon>Platysternidae</taxon>
        <taxon>Platysternon</taxon>
    </lineage>
</organism>
<protein>
    <submittedName>
        <fullName evidence="2">Spondin-2</fullName>
    </submittedName>
</protein>
<comment type="caution">
    <text evidence="2">The sequence shown here is derived from an EMBL/GenBank/DDBJ whole genome shotgun (WGS) entry which is preliminary data.</text>
</comment>
<feature type="region of interest" description="Disordered" evidence="1">
    <location>
        <begin position="1"/>
        <end position="30"/>
    </location>
</feature>
<evidence type="ECO:0000256" key="1">
    <source>
        <dbReference type="SAM" id="MobiDB-lite"/>
    </source>
</evidence>
<gene>
    <name evidence="2" type="ORF">DR999_PMT06282</name>
</gene>
<dbReference type="Proteomes" id="UP000297703">
    <property type="component" value="Unassembled WGS sequence"/>
</dbReference>
<feature type="region of interest" description="Disordered" evidence="1">
    <location>
        <begin position="42"/>
        <end position="65"/>
    </location>
</feature>
<evidence type="ECO:0000313" key="2">
    <source>
        <dbReference type="EMBL" id="TFK10866.1"/>
    </source>
</evidence>
<name>A0A4D9EKV4_9SAUR</name>
<reference evidence="2 3" key="2">
    <citation type="submission" date="2019-04" db="EMBL/GenBank/DDBJ databases">
        <title>The genome sequence of big-headed turtle.</title>
        <authorList>
            <person name="Gong S."/>
        </authorList>
    </citation>
    <scope>NUCLEOTIDE SEQUENCE [LARGE SCALE GENOMIC DNA]</scope>
    <source>
        <strain evidence="2">DO16091913</strain>
        <tissue evidence="2">Muscle</tissue>
    </source>
</reference>